<reference evidence="5 6" key="1">
    <citation type="submission" date="2015-07" db="EMBL/GenBank/DDBJ databases">
        <title>High-quality genome of monoxenous trypanosomatid Leptomonas pyrrhocoris.</title>
        <authorList>
            <person name="Flegontov P."/>
            <person name="Butenko A."/>
            <person name="Firsov S."/>
            <person name="Vlcek C."/>
            <person name="Logacheva M.D."/>
            <person name="Field M."/>
            <person name="Filatov D."/>
            <person name="Flegontova O."/>
            <person name="Gerasimov E."/>
            <person name="Jackson A.P."/>
            <person name="Kelly S."/>
            <person name="Opperdoes F."/>
            <person name="O'Reilly A."/>
            <person name="Votypka J."/>
            <person name="Yurchenko V."/>
            <person name="Lukes J."/>
        </authorList>
    </citation>
    <scope>NUCLEOTIDE SEQUENCE [LARGE SCALE GENOMIC DNA]</scope>
    <source>
        <strain evidence="5">H10</strain>
    </source>
</reference>
<dbReference type="GO" id="GO:0019888">
    <property type="term" value="F:protein phosphatase regulator activity"/>
    <property type="evidence" value="ECO:0007669"/>
    <property type="project" value="TreeGrafter"/>
</dbReference>
<feature type="compositionally biased region" description="Low complexity" evidence="3">
    <location>
        <begin position="353"/>
        <end position="362"/>
    </location>
</feature>
<dbReference type="PROSITE" id="PS00018">
    <property type="entry name" value="EF_HAND_1"/>
    <property type="match status" value="1"/>
</dbReference>
<feature type="compositionally biased region" description="Polar residues" evidence="3">
    <location>
        <begin position="29"/>
        <end position="42"/>
    </location>
</feature>
<feature type="domain" description="EF-hand" evidence="4">
    <location>
        <begin position="1085"/>
        <end position="1120"/>
    </location>
</feature>
<evidence type="ECO:0000256" key="1">
    <source>
        <dbReference type="ARBA" id="ARBA00022723"/>
    </source>
</evidence>
<dbReference type="FunFam" id="1.10.238.10:FF:000025">
    <property type="entry name" value="serine/threonine-protein phosphatase 2A regulatory subunit B'' subunit alpha"/>
    <property type="match status" value="1"/>
</dbReference>
<dbReference type="Pfam" id="PF13499">
    <property type="entry name" value="EF-hand_7"/>
    <property type="match status" value="1"/>
</dbReference>
<feature type="compositionally biased region" description="Basic residues" evidence="3">
    <location>
        <begin position="200"/>
        <end position="221"/>
    </location>
</feature>
<feature type="region of interest" description="Disordered" evidence="3">
    <location>
        <begin position="1"/>
        <end position="94"/>
    </location>
</feature>
<dbReference type="VEuPathDB" id="TriTrypDB:LpyrH10_21_0610"/>
<dbReference type="FunFam" id="1.10.238.220:FF:000003">
    <property type="entry name" value="Phosphoprotein phosphatase 2A regulatory subunit"/>
    <property type="match status" value="1"/>
</dbReference>
<feature type="compositionally biased region" description="Polar residues" evidence="3">
    <location>
        <begin position="577"/>
        <end position="586"/>
    </location>
</feature>
<dbReference type="Gene3D" id="1.10.238.10">
    <property type="entry name" value="EF-hand"/>
    <property type="match status" value="1"/>
</dbReference>
<evidence type="ECO:0000313" key="5">
    <source>
        <dbReference type="EMBL" id="KPA76165.1"/>
    </source>
</evidence>
<dbReference type="PROSITE" id="PS50222">
    <property type="entry name" value="EF_HAND_2"/>
    <property type="match status" value="1"/>
</dbReference>
<name>A0A0M9FU67_LEPPY</name>
<feature type="region of interest" description="Disordered" evidence="3">
    <location>
        <begin position="805"/>
        <end position="836"/>
    </location>
</feature>
<dbReference type="Proteomes" id="UP000037923">
    <property type="component" value="Unassembled WGS sequence"/>
</dbReference>
<feature type="compositionally biased region" description="Low complexity" evidence="3">
    <location>
        <begin position="222"/>
        <end position="231"/>
    </location>
</feature>
<dbReference type="GeneID" id="26908210"/>
<feature type="compositionally biased region" description="Basic and acidic residues" evidence="3">
    <location>
        <begin position="409"/>
        <end position="420"/>
    </location>
</feature>
<dbReference type="RefSeq" id="XP_015654604.1">
    <property type="nucleotide sequence ID" value="XM_015806733.1"/>
</dbReference>
<dbReference type="EMBL" id="LGTL01000021">
    <property type="protein sequence ID" value="KPA76165.1"/>
    <property type="molecule type" value="Genomic_DNA"/>
</dbReference>
<feature type="compositionally biased region" description="Low complexity" evidence="3">
    <location>
        <begin position="160"/>
        <end position="170"/>
    </location>
</feature>
<evidence type="ECO:0000313" key="6">
    <source>
        <dbReference type="Proteomes" id="UP000037923"/>
    </source>
</evidence>
<keyword evidence="2" id="KW-0106">Calcium</keyword>
<keyword evidence="1" id="KW-0479">Metal-binding</keyword>
<dbReference type="InterPro" id="IPR041534">
    <property type="entry name" value="EF-hand_13"/>
</dbReference>
<dbReference type="Gene3D" id="1.10.238.220">
    <property type="match status" value="1"/>
</dbReference>
<feature type="region of interest" description="Disordered" evidence="3">
    <location>
        <begin position="532"/>
        <end position="618"/>
    </location>
</feature>
<feature type="compositionally biased region" description="Low complexity" evidence="3">
    <location>
        <begin position="183"/>
        <end position="196"/>
    </location>
</feature>
<dbReference type="PANTHER" id="PTHR14095:SF0">
    <property type="entry name" value="MIP22305P"/>
    <property type="match status" value="1"/>
</dbReference>
<feature type="region of interest" description="Disordered" evidence="3">
    <location>
        <begin position="409"/>
        <end position="433"/>
    </location>
</feature>
<dbReference type="GO" id="GO:0005509">
    <property type="term" value="F:calcium ion binding"/>
    <property type="evidence" value="ECO:0007669"/>
    <property type="project" value="InterPro"/>
</dbReference>
<dbReference type="Pfam" id="PF17958">
    <property type="entry name" value="EF-hand_13"/>
    <property type="match status" value="1"/>
</dbReference>
<proteinExistence type="predicted"/>
<keyword evidence="6" id="KW-1185">Reference proteome</keyword>
<comment type="caution">
    <text evidence="5">The sequence shown here is derived from an EMBL/GenBank/DDBJ whole genome shotgun (WGS) entry which is preliminary data.</text>
</comment>
<evidence type="ECO:0000259" key="4">
    <source>
        <dbReference type="PROSITE" id="PS50222"/>
    </source>
</evidence>
<dbReference type="OrthoDB" id="5586at2759"/>
<dbReference type="GO" id="GO:0000159">
    <property type="term" value="C:protein phosphatase type 2A complex"/>
    <property type="evidence" value="ECO:0007669"/>
    <property type="project" value="TreeGrafter"/>
</dbReference>
<dbReference type="OMA" id="IRYWFRV"/>
<feature type="compositionally biased region" description="Polar residues" evidence="3">
    <location>
        <begin position="79"/>
        <end position="93"/>
    </location>
</feature>
<feature type="region of interest" description="Disordered" evidence="3">
    <location>
        <begin position="317"/>
        <end position="338"/>
    </location>
</feature>
<gene>
    <name evidence="5" type="ORF">ABB37_07925</name>
</gene>
<dbReference type="InterPro" id="IPR011992">
    <property type="entry name" value="EF-hand-dom_pair"/>
</dbReference>
<feature type="region of interest" description="Disordered" evidence="3">
    <location>
        <begin position="353"/>
        <end position="374"/>
    </location>
</feature>
<dbReference type="SUPFAM" id="SSF47473">
    <property type="entry name" value="EF-hand"/>
    <property type="match status" value="1"/>
</dbReference>
<protein>
    <recommendedName>
        <fullName evidence="4">EF-hand domain-containing protein</fullName>
    </recommendedName>
</protein>
<evidence type="ECO:0000256" key="2">
    <source>
        <dbReference type="ARBA" id="ARBA00022837"/>
    </source>
</evidence>
<dbReference type="AlphaFoldDB" id="A0A0M9FU67"/>
<dbReference type="InterPro" id="IPR018247">
    <property type="entry name" value="EF_Hand_1_Ca_BS"/>
</dbReference>
<organism evidence="5 6">
    <name type="scientific">Leptomonas pyrrhocoris</name>
    <name type="common">Firebug parasite</name>
    <dbReference type="NCBI Taxonomy" id="157538"/>
    <lineage>
        <taxon>Eukaryota</taxon>
        <taxon>Discoba</taxon>
        <taxon>Euglenozoa</taxon>
        <taxon>Kinetoplastea</taxon>
        <taxon>Metakinetoplastina</taxon>
        <taxon>Trypanosomatida</taxon>
        <taxon>Trypanosomatidae</taxon>
        <taxon>Leishmaniinae</taxon>
        <taxon>Leptomonas</taxon>
    </lineage>
</organism>
<feature type="compositionally biased region" description="Low complexity" evidence="3">
    <location>
        <begin position="816"/>
        <end position="836"/>
    </location>
</feature>
<sequence length="1220" mass="131824">MAAGRRVSHRSASAPGLEGDSRGLEPDGLSSTIDVAQLSSSRPFGPNAADTDKYSYNEPTNRLPQDARRSGSGGIDSGLFSSTVPGTLPSSNGHAFKYNNVRKYGGERLFQIDDDDVAAALLVEAPSALMEVDRRTGYQYLGQGARVRSGSAPVGAETGSSSPPLLSPNPARLDPVAPATMDVSTTAAAPAPVTVDAKPRREKKRGKEEKKRRHHSSRRSRTSVSGVSRGGNAETASEPMASSSSAWFSGMTAAQQVRFESLQERSNAGHELARWKMLEFMRHWMSAQGTRSSVDAVISEVLADAGLVKIKGAWGSAGSGASGPGLSPVSPSNKSIGGEGAATVVEAAGAAAANGAMTASPPTSEPPPEKVSPKNQLIAKTATPATSDDAAPSAGAQTTAPALEELLGKLEDSTAKEKTPRSTVEGEIASGPPSLLALADGGTVNNDDGAFTSQTVETASSALPVGSALVTAVTQPSVSPHRRQYKKDETAVVTAKEGAQRQQCVGTQVILTKEGGGGSTVKNVDEGEDELLQSSATPKKQVAPVARNGSGASPETAAASLKTDASLGKMSPHKPLSESTTPQRTPSEAPLRSPRAFDSAVRRSRSRSTSLKEAAKRQAATYDEIPRFYFPLGRPTTSAQAINGPLSKNHENPHLKVMDGVPIAAAMYDGEEGGGLNANAEVLINGNGEDAAFSSEARRGPKVAPMSNLHLLEDKHVAHHIQREFGRLPPFPKHSSKVRLLGGRARSGTHHNSNLSYAKQELLYKQQFIQCAQRVCSQCFGVPRYFAFIILRLIQWMANNGAVDVSGEGSRPQTRHTGNSRIGSSSSLLSHTTNGSSGAGSGSPFLSLFHITPQHLKDFYDAHLRNKDAVRRVFDLLILSSRLPNSSAAAASLAATNAAAVTTVADQQSDASTPRNSEAALLRPYLLPKDFVAYIDVLLTQHPGLAFLRQTPDFQTKYLDTVIYRIYYELDRFDRGSIRYAELAASRLIDAFRQVDAAEDINSVLLFFSYEHFYVLYCRFWELDEDRDMLLAPEDLMRYAPEDVMNPAIVQRVFTGVGRRLRCAVPQRIGYEDFVWFCLSEEDKSTPQAIRYWFRVLDLDGDGVLSVYELREFYDATRNKIAQYVQEGLVTFEDVVCQVFDMMRCPEYRGLYLCDLLREPEAAAVALNMLTNVVKFLQFEQRDPFVSHQERLLGGLEQSAWDRFARLEYDRMALETDEEG</sequence>
<dbReference type="InterPro" id="IPR002048">
    <property type="entry name" value="EF_hand_dom"/>
</dbReference>
<feature type="region of interest" description="Disordered" evidence="3">
    <location>
        <begin position="146"/>
        <end position="242"/>
    </location>
</feature>
<dbReference type="PANTHER" id="PTHR14095">
    <property type="entry name" value="PHOSPHATASE 2A REGULATORY SUBUNIT-RELATED"/>
    <property type="match status" value="1"/>
</dbReference>
<accession>A0A0M9FU67</accession>
<evidence type="ECO:0000256" key="3">
    <source>
        <dbReference type="SAM" id="MobiDB-lite"/>
    </source>
</evidence>